<keyword evidence="1" id="KW-1133">Transmembrane helix</keyword>
<keyword evidence="1" id="KW-0472">Membrane</keyword>
<keyword evidence="1" id="KW-0812">Transmembrane</keyword>
<accession>A0ABV3Y681</accession>
<proteinExistence type="predicted"/>
<gene>
    <name evidence="2" type="ORF">AB6A68_08925</name>
</gene>
<keyword evidence="3" id="KW-1185">Reference proteome</keyword>
<comment type="caution">
    <text evidence="2">The sequence shown here is derived from an EMBL/GenBank/DDBJ whole genome shotgun (WGS) entry which is preliminary data.</text>
</comment>
<protein>
    <submittedName>
        <fullName evidence="2">Uncharacterized protein</fullName>
    </submittedName>
</protein>
<dbReference type="EMBL" id="JBFSHR010000030">
    <property type="protein sequence ID" value="MEX6429959.1"/>
    <property type="molecule type" value="Genomic_DNA"/>
</dbReference>
<dbReference type="RefSeq" id="WP_298383864.1">
    <property type="nucleotide sequence ID" value="NZ_JBFSHR010000030.1"/>
</dbReference>
<reference evidence="2 3" key="1">
    <citation type="submission" date="2024-07" db="EMBL/GenBank/DDBJ databases">
        <title>Draft Genome Sequence of Ferrimicrobium acidiphilum Strain YE2023, Isolated from a Pulp of Bioleach Reactor.</title>
        <authorList>
            <person name="Elkina Y.A."/>
            <person name="Bulaeva A.G."/>
            <person name="Beletsky A.V."/>
            <person name="Mardanov A.V."/>
        </authorList>
    </citation>
    <scope>NUCLEOTIDE SEQUENCE [LARGE SCALE GENOMIC DNA]</scope>
    <source>
        <strain evidence="2 3">YE2023</strain>
    </source>
</reference>
<feature type="transmembrane region" description="Helical" evidence="1">
    <location>
        <begin position="34"/>
        <end position="56"/>
    </location>
</feature>
<organism evidence="2 3">
    <name type="scientific">Ferrimicrobium acidiphilum</name>
    <dbReference type="NCBI Taxonomy" id="121039"/>
    <lineage>
        <taxon>Bacteria</taxon>
        <taxon>Bacillati</taxon>
        <taxon>Actinomycetota</taxon>
        <taxon>Acidimicrobiia</taxon>
        <taxon>Acidimicrobiales</taxon>
        <taxon>Acidimicrobiaceae</taxon>
        <taxon>Ferrimicrobium</taxon>
    </lineage>
</organism>
<dbReference type="Proteomes" id="UP001560267">
    <property type="component" value="Unassembled WGS sequence"/>
</dbReference>
<evidence type="ECO:0000313" key="3">
    <source>
        <dbReference type="Proteomes" id="UP001560267"/>
    </source>
</evidence>
<evidence type="ECO:0000256" key="1">
    <source>
        <dbReference type="SAM" id="Phobius"/>
    </source>
</evidence>
<evidence type="ECO:0000313" key="2">
    <source>
        <dbReference type="EMBL" id="MEX6429959.1"/>
    </source>
</evidence>
<sequence>MDTVDQLSHTDGDRSRIVRILAFVPRILSSKPHIIFLTVLGVYLVVLPLLSVHVSAFAELVGGNYTNVTSDLGACIAAGGTIHLIKSHREHRSELAKLQLLVADLHRKLDAKA</sequence>
<name>A0ABV3Y681_9ACTN</name>